<dbReference type="AlphaFoldDB" id="A0A2N5SV25"/>
<dbReference type="EMBL" id="PGCJ01001268">
    <property type="protein sequence ID" value="PLW06951.1"/>
    <property type="molecule type" value="Genomic_DNA"/>
</dbReference>
<protein>
    <recommendedName>
        <fullName evidence="3">DUF7872 domain-containing protein</fullName>
    </recommendedName>
</protein>
<comment type="caution">
    <text evidence="5">The sequence shown here is derived from an EMBL/GenBank/DDBJ whole genome shotgun (WGS) entry which is preliminary data.</text>
</comment>
<dbReference type="Proteomes" id="UP000235388">
    <property type="component" value="Unassembled WGS sequence"/>
</dbReference>
<dbReference type="EMBL" id="PGCI01000758">
    <property type="protein sequence ID" value="PLW17076.1"/>
    <property type="molecule type" value="Genomic_DNA"/>
</dbReference>
<dbReference type="InterPro" id="IPR057194">
    <property type="entry name" value="DUF7872"/>
</dbReference>
<feature type="domain" description="DUF7872" evidence="3">
    <location>
        <begin position="303"/>
        <end position="516"/>
    </location>
</feature>
<evidence type="ECO:0000259" key="3">
    <source>
        <dbReference type="Pfam" id="PF25278"/>
    </source>
</evidence>
<dbReference type="Pfam" id="PF25278">
    <property type="entry name" value="DUF7872"/>
    <property type="match status" value="1"/>
</dbReference>
<dbReference type="PANTHER" id="PTHR33339">
    <property type="entry name" value="LYSM DOMAIN-CONTAINING PROTEIN"/>
    <property type="match status" value="1"/>
</dbReference>
<evidence type="ECO:0000256" key="1">
    <source>
        <dbReference type="SAM" id="MobiDB-lite"/>
    </source>
</evidence>
<evidence type="ECO:0000313" key="6">
    <source>
        <dbReference type="Proteomes" id="UP000235388"/>
    </source>
</evidence>
<sequence length="519" mass="56070">MRHFGCLIISLVFCPIWVLGGTLETRAVLSRPPAPPPDQCLQNIELTPDTWKKLEMDKYIASIEGIDKMNLTTLARAMGAANFFCGIGLHCNAGQLCNPVAGKNWLVLVAIQRWNSYLNSLYQGVADAVTVMRDVSADMITDFIPDTVEDKSMFGWGVATVVLGILGGFTGVLTPILATKPVLQAVGVYGSAESIASAAASNFQRAQSARLAGDVVTTFVVQGDENTRLIALAAAKALEHEPKLPALTRSASAPSLSLTAPGAVHRKRSTASENPPTAVNADLFPQSIPSDSGHKLLQKRGKPPPSAFAYQRYAEMDTHLAAIQNRIQKYVAAVSAAGVSQPIFNENGLAKVLLEGAMFQKFPSQLEDQEKHKAFAKLTALDGIFKAQNMFVTVNCDPCSSKGPGGAWPQDKFLSYCTPQGSMMNIIRASGIDARNEFRNPLLLSSKYGFTTEYLVRKAADCQKKFGFYTLKRAPEPTDVNSDCVFSIPVCDCADSVVHHARKKKKGTVRACRRVGTPI</sequence>
<dbReference type="OrthoDB" id="2501761at2759"/>
<dbReference type="PANTHER" id="PTHR33339:SF1">
    <property type="entry name" value="LYSM DOMAIN-CONTAINING PROTEIN"/>
    <property type="match status" value="1"/>
</dbReference>
<proteinExistence type="predicted"/>
<dbReference type="Proteomes" id="UP000235392">
    <property type="component" value="Unassembled WGS sequence"/>
</dbReference>
<accession>A0A2N5SV25</accession>
<evidence type="ECO:0000313" key="5">
    <source>
        <dbReference type="EMBL" id="PLW17076.1"/>
    </source>
</evidence>
<keyword evidence="2" id="KW-0732">Signal</keyword>
<organism evidence="5 7">
    <name type="scientific">Puccinia coronata f. sp. avenae</name>
    <dbReference type="NCBI Taxonomy" id="200324"/>
    <lineage>
        <taxon>Eukaryota</taxon>
        <taxon>Fungi</taxon>
        <taxon>Dikarya</taxon>
        <taxon>Basidiomycota</taxon>
        <taxon>Pucciniomycotina</taxon>
        <taxon>Pucciniomycetes</taxon>
        <taxon>Pucciniales</taxon>
        <taxon>Pucciniaceae</taxon>
        <taxon>Puccinia</taxon>
    </lineage>
</organism>
<evidence type="ECO:0000313" key="7">
    <source>
        <dbReference type="Proteomes" id="UP000235392"/>
    </source>
</evidence>
<evidence type="ECO:0000313" key="4">
    <source>
        <dbReference type="EMBL" id="PLW06951.1"/>
    </source>
</evidence>
<gene>
    <name evidence="4" type="ORF">PCANC_24478</name>
    <name evidence="5" type="ORF">PCASD_16898</name>
</gene>
<evidence type="ECO:0000256" key="2">
    <source>
        <dbReference type="SAM" id="SignalP"/>
    </source>
</evidence>
<feature type="signal peptide" evidence="2">
    <location>
        <begin position="1"/>
        <end position="20"/>
    </location>
</feature>
<feature type="chain" id="PRO_5015083634" description="DUF7872 domain-containing protein" evidence="2">
    <location>
        <begin position="21"/>
        <end position="519"/>
    </location>
</feature>
<keyword evidence="6" id="KW-1185">Reference proteome</keyword>
<feature type="region of interest" description="Disordered" evidence="1">
    <location>
        <begin position="260"/>
        <end position="304"/>
    </location>
</feature>
<reference evidence="6 7" key="1">
    <citation type="submission" date="2017-11" db="EMBL/GenBank/DDBJ databases">
        <title>De novo assembly and phasing of dikaryotic genomes from two isolates of Puccinia coronata f. sp. avenae, the causal agent of oat crown rust.</title>
        <authorList>
            <person name="Miller M.E."/>
            <person name="Zhang Y."/>
            <person name="Omidvar V."/>
            <person name="Sperschneider J."/>
            <person name="Schwessinger B."/>
            <person name="Raley C."/>
            <person name="Palmer J.M."/>
            <person name="Garnica D."/>
            <person name="Upadhyaya N."/>
            <person name="Rathjen J."/>
            <person name="Taylor J.M."/>
            <person name="Park R.F."/>
            <person name="Dodds P.N."/>
            <person name="Hirsch C.D."/>
            <person name="Kianian S.F."/>
            <person name="Figueroa M."/>
        </authorList>
    </citation>
    <scope>NUCLEOTIDE SEQUENCE [LARGE SCALE GENOMIC DNA]</scope>
    <source>
        <strain evidence="4">12NC29</strain>
        <strain evidence="5">12SD80</strain>
    </source>
</reference>
<name>A0A2N5SV25_9BASI</name>